<organism evidence="1 2">
    <name type="scientific">Digitaria exilis</name>
    <dbReference type="NCBI Taxonomy" id="1010633"/>
    <lineage>
        <taxon>Eukaryota</taxon>
        <taxon>Viridiplantae</taxon>
        <taxon>Streptophyta</taxon>
        <taxon>Embryophyta</taxon>
        <taxon>Tracheophyta</taxon>
        <taxon>Spermatophyta</taxon>
        <taxon>Magnoliopsida</taxon>
        <taxon>Liliopsida</taxon>
        <taxon>Poales</taxon>
        <taxon>Poaceae</taxon>
        <taxon>PACMAD clade</taxon>
        <taxon>Panicoideae</taxon>
        <taxon>Panicodae</taxon>
        <taxon>Paniceae</taxon>
        <taxon>Anthephorinae</taxon>
        <taxon>Digitaria</taxon>
    </lineage>
</organism>
<dbReference type="SUPFAM" id="SSF81736">
    <property type="entry name" value="Group V grass pollen allergen"/>
    <property type="match status" value="1"/>
</dbReference>
<dbReference type="AlphaFoldDB" id="A0A835EQU3"/>
<dbReference type="Proteomes" id="UP000636709">
    <property type="component" value="Unassembled WGS sequence"/>
</dbReference>
<keyword evidence="2" id="KW-1185">Reference proteome</keyword>
<dbReference type="Gene3D" id="1.20.120.320">
    <property type="entry name" value="Group V grass pollen allergen"/>
    <property type="match status" value="2"/>
</dbReference>
<evidence type="ECO:0000313" key="2">
    <source>
        <dbReference type="Proteomes" id="UP000636709"/>
    </source>
</evidence>
<evidence type="ECO:0000313" key="1">
    <source>
        <dbReference type="EMBL" id="KAF8706451.1"/>
    </source>
</evidence>
<dbReference type="OrthoDB" id="694282at2759"/>
<name>A0A835EQU3_9POAL</name>
<comment type="caution">
    <text evidence="1">The sequence shown here is derived from an EMBL/GenBank/DDBJ whole genome shotgun (WGS) entry which is preliminary data.</text>
</comment>
<dbReference type="InterPro" id="IPR035506">
    <property type="entry name" value="Pollen_allergen/Os"/>
</dbReference>
<accession>A0A835EQU3</accession>
<sequence length="200" mass="21283">MAAKILLLIEAKRAEDEKKVVNIARYYEKAADMVIAAPPAEKLKVMEETFNAAVAPDPAGCPTSVTDMHKKMNKAFDGVNAAATPDKKEQVEADTLGKSLIATVILEEAQRARDEKKVVNIARSYEKAADMAIAAPPAEKLKVMQEAFNAAVAPDPTGCPTIDKSFCETKAADAAIAAAPAETLKVMEEAFKAATVHPDA</sequence>
<dbReference type="EMBL" id="JACEFO010001767">
    <property type="protein sequence ID" value="KAF8706451.1"/>
    <property type="molecule type" value="Genomic_DNA"/>
</dbReference>
<protein>
    <submittedName>
        <fullName evidence="1">Uncharacterized protein</fullName>
    </submittedName>
</protein>
<proteinExistence type="predicted"/>
<gene>
    <name evidence="1" type="ORF">HU200_030722</name>
</gene>
<reference evidence="1" key="1">
    <citation type="submission" date="2020-07" db="EMBL/GenBank/DDBJ databases">
        <title>Genome sequence and genetic diversity analysis of an under-domesticated orphan crop, white fonio (Digitaria exilis).</title>
        <authorList>
            <person name="Bennetzen J.L."/>
            <person name="Chen S."/>
            <person name="Ma X."/>
            <person name="Wang X."/>
            <person name="Yssel A.E.J."/>
            <person name="Chaluvadi S.R."/>
            <person name="Johnson M."/>
            <person name="Gangashetty P."/>
            <person name="Hamidou F."/>
            <person name="Sanogo M.D."/>
            <person name="Zwaenepoel A."/>
            <person name="Wallace J."/>
            <person name="Van De Peer Y."/>
            <person name="Van Deynze A."/>
        </authorList>
    </citation>
    <scope>NUCLEOTIDE SEQUENCE</scope>
    <source>
        <tissue evidence="1">Leaves</tissue>
    </source>
</reference>